<dbReference type="EMBL" id="FCOX02000004">
    <property type="protein sequence ID" value="SAK53627.1"/>
    <property type="molecule type" value="Genomic_DNA"/>
</dbReference>
<proteinExistence type="predicted"/>
<name>A0A158A958_9BURK</name>
<organism evidence="1 2">
    <name type="scientific">Caballeronia calidae</name>
    <dbReference type="NCBI Taxonomy" id="1777139"/>
    <lineage>
        <taxon>Bacteria</taxon>
        <taxon>Pseudomonadati</taxon>
        <taxon>Pseudomonadota</taxon>
        <taxon>Betaproteobacteria</taxon>
        <taxon>Burkholderiales</taxon>
        <taxon>Burkholderiaceae</taxon>
        <taxon>Caballeronia</taxon>
    </lineage>
</organism>
<dbReference type="AlphaFoldDB" id="A0A158A958"/>
<gene>
    <name evidence="1" type="ORF">AWB78_01344</name>
</gene>
<protein>
    <submittedName>
        <fullName evidence="1">Uncharacterized protein</fullName>
    </submittedName>
</protein>
<comment type="caution">
    <text evidence="1">The sequence shown here is derived from an EMBL/GenBank/DDBJ whole genome shotgun (WGS) entry which is preliminary data.</text>
</comment>
<reference evidence="1" key="1">
    <citation type="submission" date="2016-01" db="EMBL/GenBank/DDBJ databases">
        <authorList>
            <person name="Peeters C."/>
        </authorList>
    </citation>
    <scope>NUCLEOTIDE SEQUENCE</scope>
    <source>
        <strain evidence="1">LMG 29321</strain>
    </source>
</reference>
<sequence length="331" mass="35526">MRYYDIALSDTGSATPNKRWTSHPGGIFDPEAQNIEFDIPVAALGAPMGAQRLTIEGISLEDLQQPQAYTGNQLLMKGGMQAGLPLANAKQAGPLLAGRVFQSFANWEGTEMTLDFVLTPTQYTPSEPGNFVLNWVAGTKLSDALQQTLSVAFPDLPISINISDQIVANRTIPHASKTLTELAQFILQLTDGQFLGASYTGVSVVAQNGKILVFDSTYTPEAIQLQFTDFVGQPAWIDVNQMQLKLVMRGDLQVGGRIKMPQLTYASDFGPAIIPATAGIVQTAATSAPSSLNNSLTFQGTFSIIAMRHIGNYRSPDGASWVTVVNCVPVS</sequence>
<keyword evidence="2" id="KW-1185">Reference proteome</keyword>
<evidence type="ECO:0000313" key="2">
    <source>
        <dbReference type="Proteomes" id="UP000071859"/>
    </source>
</evidence>
<dbReference type="RefSeq" id="WP_232477622.1">
    <property type="nucleotide sequence ID" value="NZ_FCOX02000004.1"/>
</dbReference>
<accession>A0A158A958</accession>
<dbReference type="Proteomes" id="UP000071859">
    <property type="component" value="Unassembled WGS sequence"/>
</dbReference>
<evidence type="ECO:0000313" key="1">
    <source>
        <dbReference type="EMBL" id="SAK53627.1"/>
    </source>
</evidence>